<feature type="region of interest" description="Disordered" evidence="1">
    <location>
        <begin position="33"/>
        <end position="63"/>
    </location>
</feature>
<reference evidence="2 3" key="2">
    <citation type="journal article" date="2017" name="Front. Plant Sci.">
        <title>Gene Classification and Mining of Molecular Markers Useful in Red Clover (Trifolium pratense) Breeding.</title>
        <authorList>
            <person name="Istvanek J."/>
            <person name="Dluhosova J."/>
            <person name="Dluhos P."/>
            <person name="Patkova L."/>
            <person name="Nedelnik J."/>
            <person name="Repkova J."/>
        </authorList>
    </citation>
    <scope>NUCLEOTIDE SEQUENCE [LARGE SCALE GENOMIC DNA]</scope>
    <source>
        <strain evidence="3">cv. Tatra</strain>
        <tissue evidence="2">Young leaves</tissue>
    </source>
</reference>
<dbReference type="Proteomes" id="UP000236291">
    <property type="component" value="Unassembled WGS sequence"/>
</dbReference>
<dbReference type="AlphaFoldDB" id="A0A2K3MXY0"/>
<feature type="compositionally biased region" description="Low complexity" evidence="1">
    <location>
        <begin position="49"/>
        <end position="58"/>
    </location>
</feature>
<sequence>MYLDMQVFSNDDEDLNIVVNYANPSAVSIAAAKAPPQAKAPTKPPPSQPSVSPLAPSPTSIVKSPKGKVAQLVKLVELRVK</sequence>
<organism evidence="2 3">
    <name type="scientific">Trifolium pratense</name>
    <name type="common">Red clover</name>
    <dbReference type="NCBI Taxonomy" id="57577"/>
    <lineage>
        <taxon>Eukaryota</taxon>
        <taxon>Viridiplantae</taxon>
        <taxon>Streptophyta</taxon>
        <taxon>Embryophyta</taxon>
        <taxon>Tracheophyta</taxon>
        <taxon>Spermatophyta</taxon>
        <taxon>Magnoliopsida</taxon>
        <taxon>eudicotyledons</taxon>
        <taxon>Gunneridae</taxon>
        <taxon>Pentapetalae</taxon>
        <taxon>rosids</taxon>
        <taxon>fabids</taxon>
        <taxon>Fabales</taxon>
        <taxon>Fabaceae</taxon>
        <taxon>Papilionoideae</taxon>
        <taxon>50 kb inversion clade</taxon>
        <taxon>NPAAA clade</taxon>
        <taxon>Hologalegina</taxon>
        <taxon>IRL clade</taxon>
        <taxon>Trifolieae</taxon>
        <taxon>Trifolium</taxon>
    </lineage>
</organism>
<evidence type="ECO:0000256" key="1">
    <source>
        <dbReference type="SAM" id="MobiDB-lite"/>
    </source>
</evidence>
<name>A0A2K3MXY0_TRIPR</name>
<evidence type="ECO:0000313" key="3">
    <source>
        <dbReference type="Proteomes" id="UP000236291"/>
    </source>
</evidence>
<protein>
    <submittedName>
        <fullName evidence="2">Uncharacterized protein</fullName>
    </submittedName>
</protein>
<comment type="caution">
    <text evidence="2">The sequence shown here is derived from an EMBL/GenBank/DDBJ whole genome shotgun (WGS) entry which is preliminary data.</text>
</comment>
<gene>
    <name evidence="2" type="ORF">L195_g018848</name>
</gene>
<dbReference type="EMBL" id="ASHM01013690">
    <property type="protein sequence ID" value="PNX95655.1"/>
    <property type="molecule type" value="Genomic_DNA"/>
</dbReference>
<evidence type="ECO:0000313" key="2">
    <source>
        <dbReference type="EMBL" id="PNX95655.1"/>
    </source>
</evidence>
<reference evidence="2 3" key="1">
    <citation type="journal article" date="2014" name="Am. J. Bot.">
        <title>Genome assembly and annotation for red clover (Trifolium pratense; Fabaceae).</title>
        <authorList>
            <person name="Istvanek J."/>
            <person name="Jaros M."/>
            <person name="Krenek A."/>
            <person name="Repkova J."/>
        </authorList>
    </citation>
    <scope>NUCLEOTIDE SEQUENCE [LARGE SCALE GENOMIC DNA]</scope>
    <source>
        <strain evidence="3">cv. Tatra</strain>
        <tissue evidence="2">Young leaves</tissue>
    </source>
</reference>
<proteinExistence type="predicted"/>
<accession>A0A2K3MXY0</accession>